<organism evidence="1 2">
    <name type="scientific">Endozoicomonas lisbonensis</name>
    <dbReference type="NCBI Taxonomy" id="3120522"/>
    <lineage>
        <taxon>Bacteria</taxon>
        <taxon>Pseudomonadati</taxon>
        <taxon>Pseudomonadota</taxon>
        <taxon>Gammaproteobacteria</taxon>
        <taxon>Oceanospirillales</taxon>
        <taxon>Endozoicomonadaceae</taxon>
        <taxon>Endozoicomonas</taxon>
    </lineage>
</organism>
<sequence length="229" mass="25972">MKYLRLTFAAFFLLTACHRHPVPESSVSATSKTSSTFTEDRYRQCVRENDSDNAPLPALADLKYGQADLNGDGRLETLVLMTDINYCGSGGCTAFLCSVQGGRISRMTVTREPVLLSDHTSNGWKDFYVWSNGSLRLMAYDGKRYPDNPSVVPKYDQSTRINKAEQLVRNSEIFIQDGYQLKRVEDVPIFQPADVFIFSFLHYGDPDFQYLITVNVRTGHMEISTRPLR</sequence>
<reference evidence="1 2" key="1">
    <citation type="submission" date="2024-06" db="EMBL/GenBank/DDBJ databases">
        <title>Genomic Encyclopedia of Type Strains, Phase V (KMG-V): Genome sequencing to study the core and pangenomes of soil and plant-associated prokaryotes.</title>
        <authorList>
            <person name="Whitman W."/>
        </authorList>
    </citation>
    <scope>NUCLEOTIDE SEQUENCE [LARGE SCALE GENOMIC DNA]</scope>
    <source>
        <strain evidence="1 2">NE40</strain>
    </source>
</reference>
<name>A0ABV2SI61_9GAMM</name>
<protein>
    <recommendedName>
        <fullName evidence="3">Lipoprotein</fullName>
    </recommendedName>
</protein>
<keyword evidence="2" id="KW-1185">Reference proteome</keyword>
<comment type="caution">
    <text evidence="1">The sequence shown here is derived from an EMBL/GenBank/DDBJ whole genome shotgun (WGS) entry which is preliminary data.</text>
</comment>
<proteinExistence type="predicted"/>
<dbReference type="EMBL" id="JBEWTB010000002">
    <property type="protein sequence ID" value="MET4757460.1"/>
    <property type="molecule type" value="Genomic_DNA"/>
</dbReference>
<dbReference type="Proteomes" id="UP001549366">
    <property type="component" value="Unassembled WGS sequence"/>
</dbReference>
<evidence type="ECO:0000313" key="2">
    <source>
        <dbReference type="Proteomes" id="UP001549366"/>
    </source>
</evidence>
<evidence type="ECO:0000313" key="1">
    <source>
        <dbReference type="EMBL" id="MET4757460.1"/>
    </source>
</evidence>
<accession>A0ABV2SI61</accession>
<gene>
    <name evidence="1" type="ORF">V5J35_002652</name>
</gene>
<dbReference type="PROSITE" id="PS51257">
    <property type="entry name" value="PROKAR_LIPOPROTEIN"/>
    <property type="match status" value="1"/>
</dbReference>
<evidence type="ECO:0008006" key="3">
    <source>
        <dbReference type="Google" id="ProtNLM"/>
    </source>
</evidence>